<dbReference type="InterPro" id="IPR029063">
    <property type="entry name" value="SAM-dependent_MTases_sf"/>
</dbReference>
<organism evidence="3 4">
    <name type="scientific">Candidatus Sulfotelmatobacter kueseliae</name>
    <dbReference type="NCBI Taxonomy" id="2042962"/>
    <lineage>
        <taxon>Bacteria</taxon>
        <taxon>Pseudomonadati</taxon>
        <taxon>Acidobacteriota</taxon>
        <taxon>Terriglobia</taxon>
        <taxon>Terriglobales</taxon>
        <taxon>Candidatus Korobacteraceae</taxon>
        <taxon>Candidatus Sulfotelmatobacter</taxon>
    </lineage>
</organism>
<protein>
    <submittedName>
        <fullName evidence="3">Putative spermidine synthase with an N-terminal membrane domain</fullName>
    </submittedName>
</protein>
<dbReference type="Gene3D" id="3.40.50.150">
    <property type="entry name" value="Vaccinia Virus protein VP39"/>
    <property type="match status" value="1"/>
</dbReference>
<keyword evidence="1" id="KW-0620">Polyamine biosynthesis</keyword>
<dbReference type="GO" id="GO:0006596">
    <property type="term" value="P:polyamine biosynthetic process"/>
    <property type="evidence" value="ECO:0007669"/>
    <property type="project" value="UniProtKB-KW"/>
</dbReference>
<gene>
    <name evidence="3" type="ORF">SBA1_470004</name>
</gene>
<keyword evidence="2" id="KW-0812">Transmembrane</keyword>
<feature type="transmembrane region" description="Helical" evidence="2">
    <location>
        <begin position="264"/>
        <end position="283"/>
    </location>
</feature>
<feature type="transmembrane region" description="Helical" evidence="2">
    <location>
        <begin position="110"/>
        <end position="132"/>
    </location>
</feature>
<feature type="transmembrane region" description="Helical" evidence="2">
    <location>
        <begin position="40"/>
        <end position="60"/>
    </location>
</feature>
<dbReference type="Gene3D" id="1.20.1250.20">
    <property type="entry name" value="MFS general substrate transporter like domains"/>
    <property type="match status" value="2"/>
</dbReference>
<feature type="transmembrane region" description="Helical" evidence="2">
    <location>
        <begin position="354"/>
        <end position="375"/>
    </location>
</feature>
<sequence length="766" mass="83687">MDNRRTTRSSLPCLRAHNFSTLGEPELGHGILPRESRRRVNWYFIFFFISGFCSVLYELVWLRLAMAQFGVTTAMVSIVLSVFMAGLGLGSWASGRWLDAQAGRRTIPALRLYALTELLIGMSGLLVPYAFVLGRRLLEHFGLSSLGYYGVAGVWVGVSLIPWCALMGATVPVAMAAIAQMIPAESRRSFSYLYTANVAGAVVGTHVPLFLIELLGFRGTLKVGIACNCLIAVSALLLSRNLPPSAIKPAAVIPSAAIPGGNKILALLFLSGLTCMAMEVVWVRCYTPYFGTVVYAFASILGVYLLGTLIGSVVYRRWSSHRSEESPVIWALLATCGLLPLVAASPFIHVHQLLRLVVGVAGFTGLLGFITPMLVDRFSAGDPGKAGMAYATNVVGCILGPLLAGFVLLPLMSERWALIVLSFPWLVIGLAPLRPQAPTRPVARAAVCASLAISVCLMAVGKGYEDRFSEHVVLRDATATVIATGTGMDKKLLVNGYGITNLTTITKLMAHVPLASLDRRPQDALVICFGMGTTFRSLHSWGIPVTAVELVPSVPRLFTYYHSDGDTVLASPLSHVVIDDGRRYLERTRQQYDVITVDPPPPMQAAGSSLLYSEEFYRAARQRLRRGGILQQWIAATSAVDPVDVAAVARALHNSFPYVRTFADEFGMHFLGSDQPIPNRSAQDLLARMPASAVADLAEWELRPGDNIMDAAYRRLNALLTRESSLDQMIAASPHTPSLTDDRPVNEYYIVRKWVQRWHRFMARHH</sequence>
<proteinExistence type="predicted"/>
<dbReference type="NCBIfam" id="NF037959">
    <property type="entry name" value="MFS_SpdSyn"/>
    <property type="match status" value="1"/>
</dbReference>
<feature type="transmembrane region" description="Helical" evidence="2">
    <location>
        <begin position="191"/>
        <end position="211"/>
    </location>
</feature>
<accession>A0A2U3KT15</accession>
<dbReference type="InterPro" id="IPR036259">
    <property type="entry name" value="MFS_trans_sf"/>
</dbReference>
<feature type="transmembrane region" description="Helical" evidence="2">
    <location>
        <begin position="66"/>
        <end position="89"/>
    </location>
</feature>
<feature type="transmembrane region" description="Helical" evidence="2">
    <location>
        <begin position="289"/>
        <end position="315"/>
    </location>
</feature>
<dbReference type="AlphaFoldDB" id="A0A2U3KT15"/>
<reference evidence="4" key="1">
    <citation type="submission" date="2018-02" db="EMBL/GenBank/DDBJ databases">
        <authorList>
            <person name="Hausmann B."/>
        </authorList>
    </citation>
    <scope>NUCLEOTIDE SEQUENCE [LARGE SCALE GENOMIC DNA]</scope>
    <source>
        <strain evidence="4">Peat soil MAG SbA1</strain>
    </source>
</reference>
<dbReference type="OrthoDB" id="100936at2"/>
<evidence type="ECO:0000256" key="2">
    <source>
        <dbReference type="SAM" id="Phobius"/>
    </source>
</evidence>
<feature type="transmembrane region" description="Helical" evidence="2">
    <location>
        <begin position="152"/>
        <end position="179"/>
    </location>
</feature>
<dbReference type="EMBL" id="OMOD01000141">
    <property type="protein sequence ID" value="SPF42782.1"/>
    <property type="molecule type" value="Genomic_DNA"/>
</dbReference>
<keyword evidence="2" id="KW-0472">Membrane</keyword>
<evidence type="ECO:0000256" key="1">
    <source>
        <dbReference type="ARBA" id="ARBA00023115"/>
    </source>
</evidence>
<evidence type="ECO:0000313" key="3">
    <source>
        <dbReference type="EMBL" id="SPF42782.1"/>
    </source>
</evidence>
<feature type="transmembrane region" description="Helical" evidence="2">
    <location>
        <begin position="415"/>
        <end position="433"/>
    </location>
</feature>
<feature type="transmembrane region" description="Helical" evidence="2">
    <location>
        <begin position="387"/>
        <end position="409"/>
    </location>
</feature>
<feature type="transmembrane region" description="Helical" evidence="2">
    <location>
        <begin position="327"/>
        <end position="348"/>
    </location>
</feature>
<name>A0A2U3KT15_9BACT</name>
<dbReference type="Pfam" id="PF01564">
    <property type="entry name" value="Spermine_synth"/>
    <property type="match status" value="1"/>
</dbReference>
<dbReference type="PANTHER" id="PTHR43317">
    <property type="entry name" value="THERMOSPERMINE SYNTHASE ACAULIS5"/>
    <property type="match status" value="1"/>
</dbReference>
<dbReference type="PANTHER" id="PTHR43317:SF1">
    <property type="entry name" value="THERMOSPERMINE SYNTHASE ACAULIS5"/>
    <property type="match status" value="1"/>
</dbReference>
<dbReference type="SUPFAM" id="SSF53335">
    <property type="entry name" value="S-adenosyl-L-methionine-dependent methyltransferases"/>
    <property type="match status" value="1"/>
</dbReference>
<evidence type="ECO:0000313" key="4">
    <source>
        <dbReference type="Proteomes" id="UP000238701"/>
    </source>
</evidence>
<dbReference type="CDD" id="cd02440">
    <property type="entry name" value="AdoMet_MTases"/>
    <property type="match status" value="1"/>
</dbReference>
<dbReference type="Proteomes" id="UP000238701">
    <property type="component" value="Unassembled WGS sequence"/>
</dbReference>
<dbReference type="SUPFAM" id="SSF103473">
    <property type="entry name" value="MFS general substrate transporter"/>
    <property type="match status" value="1"/>
</dbReference>
<keyword evidence="2" id="KW-1133">Transmembrane helix</keyword>